<dbReference type="InterPro" id="IPR010093">
    <property type="entry name" value="SinI_DNA-bd"/>
</dbReference>
<dbReference type="Proteomes" id="UP000013243">
    <property type="component" value="Chromosome"/>
</dbReference>
<evidence type="ECO:0000259" key="1">
    <source>
        <dbReference type="Pfam" id="PF12728"/>
    </source>
</evidence>
<accession>A0A1B1A5R8</accession>
<dbReference type="STRING" id="1265309.K529_014145"/>
<proteinExistence type="predicted"/>
<dbReference type="AlphaFoldDB" id="A0A1B1A5R8"/>
<feature type="domain" description="Helix-turn-helix" evidence="1">
    <location>
        <begin position="38"/>
        <end position="75"/>
    </location>
</feature>
<protein>
    <recommendedName>
        <fullName evidence="1">Helix-turn-helix domain-containing protein</fullName>
    </recommendedName>
</protein>
<dbReference type="OrthoDB" id="7875567at2"/>
<organism evidence="2 3">
    <name type="scientific">Tritonibacter mobilis F1926</name>
    <dbReference type="NCBI Taxonomy" id="1265309"/>
    <lineage>
        <taxon>Bacteria</taxon>
        <taxon>Pseudomonadati</taxon>
        <taxon>Pseudomonadota</taxon>
        <taxon>Alphaproteobacteria</taxon>
        <taxon>Rhodobacterales</taxon>
        <taxon>Paracoccaceae</taxon>
        <taxon>Tritonibacter</taxon>
    </lineage>
</organism>
<dbReference type="InterPro" id="IPR041657">
    <property type="entry name" value="HTH_17"/>
</dbReference>
<dbReference type="Pfam" id="PF12728">
    <property type="entry name" value="HTH_17"/>
    <property type="match status" value="1"/>
</dbReference>
<dbReference type="EMBL" id="CP015230">
    <property type="protein sequence ID" value="ANP41913.1"/>
    <property type="molecule type" value="Genomic_DNA"/>
</dbReference>
<dbReference type="GeneID" id="28250997"/>
<dbReference type="GO" id="GO:0003677">
    <property type="term" value="F:DNA binding"/>
    <property type="evidence" value="ECO:0007669"/>
    <property type="project" value="InterPro"/>
</dbReference>
<name>A0A1B1A5R8_9RHOB</name>
<reference evidence="2 3" key="1">
    <citation type="journal article" date="2016" name="ISME J.">
        <title>Global occurrence and heterogeneity of the Roseobacter-clade species Ruegeria mobilis.</title>
        <authorList>
            <person name="Sonnenschein E."/>
            <person name="Gram L."/>
        </authorList>
    </citation>
    <scope>NUCLEOTIDE SEQUENCE [LARGE SCALE GENOMIC DNA]</scope>
    <source>
        <strain evidence="2 3">F1926</strain>
    </source>
</reference>
<dbReference type="RefSeq" id="WP_005628319.1">
    <property type="nucleotide sequence ID" value="NZ_CP015230.1"/>
</dbReference>
<gene>
    <name evidence="2" type="ORF">K529_014145</name>
</gene>
<sequence length="78" mass="8660">MTQQLIAVDAGALSDLIDRLTKIEKILSAAELSRREDWLSIPEAARILKCDPSTIRRKINSGELKASGSGKTRRVQLR</sequence>
<dbReference type="NCBIfam" id="TIGR01764">
    <property type="entry name" value="excise"/>
    <property type="match status" value="1"/>
</dbReference>
<evidence type="ECO:0000313" key="2">
    <source>
        <dbReference type="EMBL" id="ANP41913.1"/>
    </source>
</evidence>
<dbReference type="KEGG" id="rmb:K529_014145"/>
<evidence type="ECO:0000313" key="3">
    <source>
        <dbReference type="Proteomes" id="UP000013243"/>
    </source>
</evidence>